<reference evidence="7 8" key="1">
    <citation type="submission" date="2020-12" db="EMBL/GenBank/DDBJ databases">
        <title>Revised draft genomes of Rhodomicrobium vannielii ATCC 17100 and Rhodomicrobium udaipurense JA643.</title>
        <authorList>
            <person name="Conners E.M."/>
            <person name="Davenport E.J."/>
            <person name="Bose A."/>
        </authorList>
    </citation>
    <scope>NUCLEOTIDE SEQUENCE [LARGE SCALE GENOMIC DNA]</scope>
    <source>
        <strain evidence="7 8">JA643</strain>
    </source>
</reference>
<keyword evidence="2" id="KW-1003">Cell membrane</keyword>
<dbReference type="CDD" id="cd06581">
    <property type="entry name" value="TM_PBP1_LivM_like"/>
    <property type="match status" value="1"/>
</dbReference>
<gene>
    <name evidence="7" type="ORF">JDN41_08225</name>
</gene>
<dbReference type="GO" id="GO:0015658">
    <property type="term" value="F:branched-chain amino acid transmembrane transporter activity"/>
    <property type="evidence" value="ECO:0007669"/>
    <property type="project" value="InterPro"/>
</dbReference>
<proteinExistence type="predicted"/>
<comment type="caution">
    <text evidence="7">The sequence shown here is derived from an EMBL/GenBank/DDBJ whole genome shotgun (WGS) entry which is preliminary data.</text>
</comment>
<evidence type="ECO:0000256" key="2">
    <source>
        <dbReference type="ARBA" id="ARBA00022475"/>
    </source>
</evidence>
<feature type="transmembrane region" description="Helical" evidence="6">
    <location>
        <begin position="48"/>
        <end position="72"/>
    </location>
</feature>
<protein>
    <submittedName>
        <fullName evidence="7">Branched-chain amino acid ABC transporter permease</fullName>
    </submittedName>
</protein>
<feature type="transmembrane region" description="Helical" evidence="6">
    <location>
        <begin position="79"/>
        <end position="101"/>
    </location>
</feature>
<evidence type="ECO:0000256" key="3">
    <source>
        <dbReference type="ARBA" id="ARBA00022692"/>
    </source>
</evidence>
<feature type="transmembrane region" description="Helical" evidence="6">
    <location>
        <begin position="147"/>
        <end position="164"/>
    </location>
</feature>
<dbReference type="InterPro" id="IPR001851">
    <property type="entry name" value="ABC_transp_permease"/>
</dbReference>
<dbReference type="Proteomes" id="UP000623250">
    <property type="component" value="Unassembled WGS sequence"/>
</dbReference>
<feature type="transmembrane region" description="Helical" evidence="6">
    <location>
        <begin position="282"/>
        <end position="307"/>
    </location>
</feature>
<feature type="transmembrane region" description="Helical" evidence="6">
    <location>
        <begin position="314"/>
        <end position="333"/>
    </location>
</feature>
<dbReference type="RefSeq" id="WP_037241461.1">
    <property type="nucleotide sequence ID" value="NZ_JAEMUK010000014.1"/>
</dbReference>
<name>A0A8I1GAJ4_9HYPH</name>
<dbReference type="InterPro" id="IPR043428">
    <property type="entry name" value="LivM-like"/>
</dbReference>
<evidence type="ECO:0000256" key="4">
    <source>
        <dbReference type="ARBA" id="ARBA00022989"/>
    </source>
</evidence>
<feature type="transmembrane region" description="Helical" evidence="6">
    <location>
        <begin position="195"/>
        <end position="215"/>
    </location>
</feature>
<accession>A0A8I1GAJ4</accession>
<evidence type="ECO:0000256" key="5">
    <source>
        <dbReference type="ARBA" id="ARBA00023136"/>
    </source>
</evidence>
<evidence type="ECO:0000313" key="7">
    <source>
        <dbReference type="EMBL" id="MBJ7543543.1"/>
    </source>
</evidence>
<keyword evidence="5 6" id="KW-0472">Membrane</keyword>
<evidence type="ECO:0000256" key="6">
    <source>
        <dbReference type="SAM" id="Phobius"/>
    </source>
</evidence>
<evidence type="ECO:0000313" key="8">
    <source>
        <dbReference type="Proteomes" id="UP000623250"/>
    </source>
</evidence>
<keyword evidence="3 6" id="KW-0812">Transmembrane</keyword>
<dbReference type="PANTHER" id="PTHR30482:SF17">
    <property type="entry name" value="ABC TRANSPORTER ATP-BINDING PROTEIN"/>
    <property type="match status" value="1"/>
</dbReference>
<keyword evidence="4 6" id="KW-1133">Transmembrane helix</keyword>
<dbReference type="PANTHER" id="PTHR30482">
    <property type="entry name" value="HIGH-AFFINITY BRANCHED-CHAIN AMINO ACID TRANSPORT SYSTEM PERMEASE"/>
    <property type="match status" value="1"/>
</dbReference>
<comment type="subcellular location">
    <subcellularLocation>
        <location evidence="1">Cell membrane</location>
        <topology evidence="1">Multi-pass membrane protein</topology>
    </subcellularLocation>
</comment>
<sequence length="349" mass="37449">MSLDQPRIIASQAIRPFKASPSFLHVALFAGLAAVLAILPLLGLYPFVLAQLLCFALFACAFNMLLGFVGLLSFGHAMFFGMASYVAAYTAKSGIAALPFWLPGVGRFDVPVGLPPFAPELAMLTGAAVAAVLGLIVGSLAIKRQGIYFAMITLALAQMVYFFSLQAPFTGGENGIQGVPRGHFLGFIDLRDDTTLYYVVAAIFFAGFLLIYRIIHSPFGQVLKAIRDNEPRAISLGYRTQRYKLTVFVLSAALAGLAGGMKAIVSQIATLSDVHWTMSGEVVLMTLVGGMGTIFGPVVGAVIVIAIQTYLNNLGAWVTIVQGTIFVICVMLFREGIVGRLSRWIKRPL</sequence>
<feature type="transmembrane region" description="Helical" evidence="6">
    <location>
        <begin position="245"/>
        <end position="270"/>
    </location>
</feature>
<evidence type="ECO:0000256" key="1">
    <source>
        <dbReference type="ARBA" id="ARBA00004651"/>
    </source>
</evidence>
<keyword evidence="8" id="KW-1185">Reference proteome</keyword>
<organism evidence="7 8">
    <name type="scientific">Rhodomicrobium udaipurense</name>
    <dbReference type="NCBI Taxonomy" id="1202716"/>
    <lineage>
        <taxon>Bacteria</taxon>
        <taxon>Pseudomonadati</taxon>
        <taxon>Pseudomonadota</taxon>
        <taxon>Alphaproteobacteria</taxon>
        <taxon>Hyphomicrobiales</taxon>
        <taxon>Hyphomicrobiaceae</taxon>
        <taxon>Rhodomicrobium</taxon>
    </lineage>
</organism>
<feature type="transmembrane region" description="Helical" evidence="6">
    <location>
        <begin position="121"/>
        <end position="140"/>
    </location>
</feature>
<dbReference type="Pfam" id="PF02653">
    <property type="entry name" value="BPD_transp_2"/>
    <property type="match status" value="1"/>
</dbReference>
<feature type="transmembrane region" description="Helical" evidence="6">
    <location>
        <begin position="21"/>
        <end position="42"/>
    </location>
</feature>
<dbReference type="GO" id="GO:0005886">
    <property type="term" value="C:plasma membrane"/>
    <property type="evidence" value="ECO:0007669"/>
    <property type="project" value="UniProtKB-SubCell"/>
</dbReference>
<dbReference type="EMBL" id="JAEMUK010000014">
    <property type="protein sequence ID" value="MBJ7543543.1"/>
    <property type="molecule type" value="Genomic_DNA"/>
</dbReference>
<dbReference type="AlphaFoldDB" id="A0A8I1GAJ4"/>